<organism evidence="1 2">
    <name type="scientific">Dissostichus eleginoides</name>
    <name type="common">Patagonian toothfish</name>
    <name type="synonym">Dissostichus amissus</name>
    <dbReference type="NCBI Taxonomy" id="100907"/>
    <lineage>
        <taxon>Eukaryota</taxon>
        <taxon>Metazoa</taxon>
        <taxon>Chordata</taxon>
        <taxon>Craniata</taxon>
        <taxon>Vertebrata</taxon>
        <taxon>Euteleostomi</taxon>
        <taxon>Actinopterygii</taxon>
        <taxon>Neopterygii</taxon>
        <taxon>Teleostei</taxon>
        <taxon>Neoteleostei</taxon>
        <taxon>Acanthomorphata</taxon>
        <taxon>Eupercaria</taxon>
        <taxon>Perciformes</taxon>
        <taxon>Notothenioidei</taxon>
        <taxon>Nototheniidae</taxon>
        <taxon>Dissostichus</taxon>
    </lineage>
</organism>
<reference evidence="1" key="1">
    <citation type="submission" date="2023-04" db="EMBL/GenBank/DDBJ databases">
        <title>Chromosome-level genome of Chaenocephalus aceratus.</title>
        <authorList>
            <person name="Park H."/>
        </authorList>
    </citation>
    <scope>NUCLEOTIDE SEQUENCE</scope>
    <source>
        <strain evidence="1">DE</strain>
        <tissue evidence="1">Muscle</tissue>
    </source>
</reference>
<evidence type="ECO:0000313" key="2">
    <source>
        <dbReference type="Proteomes" id="UP001228049"/>
    </source>
</evidence>
<evidence type="ECO:0000313" key="1">
    <source>
        <dbReference type="EMBL" id="KAK1904424.1"/>
    </source>
</evidence>
<proteinExistence type="predicted"/>
<name>A0AAD9CRJ9_DISEL</name>
<sequence length="210" mass="22473">MLPEIIPTQTPFLECKECYHRSTNVAFIIVHQVILMFPLQTCPHPDLQPCPSGSSGMELLTVLPLGLQVNTDASSLLKQTPMVPPPPPPSTQSADRLCVCFGVTVLAEKGSVLLSVCRLCFRGCCCGAAAELGPTRVACPALTQGRPSAGPHTLILTHHSGAVQVPFKSKICRCNNYKLHVMASVHLPPPQWSSTEAVNVLSAEDGTELL</sequence>
<keyword evidence="2" id="KW-1185">Reference proteome</keyword>
<dbReference type="EMBL" id="JASDAP010000004">
    <property type="protein sequence ID" value="KAK1904424.1"/>
    <property type="molecule type" value="Genomic_DNA"/>
</dbReference>
<dbReference type="AlphaFoldDB" id="A0AAD9CRJ9"/>
<comment type="caution">
    <text evidence="1">The sequence shown here is derived from an EMBL/GenBank/DDBJ whole genome shotgun (WGS) entry which is preliminary data.</text>
</comment>
<accession>A0AAD9CRJ9</accession>
<protein>
    <submittedName>
        <fullName evidence="1">NifS-like protein</fullName>
    </submittedName>
</protein>
<gene>
    <name evidence="1" type="ORF">KUDE01_011606</name>
</gene>
<dbReference type="Proteomes" id="UP001228049">
    <property type="component" value="Unassembled WGS sequence"/>
</dbReference>